<evidence type="ECO:0000313" key="4">
    <source>
        <dbReference type="Proteomes" id="UP000318578"/>
    </source>
</evidence>
<name>A0A557ZTX3_9PSEU</name>
<comment type="caution">
    <text evidence="3">The sequence shown here is derived from an EMBL/GenBank/DDBJ whole genome shotgun (WGS) entry which is preliminary data.</text>
</comment>
<dbReference type="AlphaFoldDB" id="A0A557ZTX3"/>
<sequence length="123" mass="12894">MREVSTVWKLVPVVLLVFVAACAPGPGTPPATTPASTASSTTAPATTAELITVPDVSGLNHQDAQNRMQAAGLYNLREVDGTGQGRALVLDRNWVQVAQDPPAGSKVPKDTVITLTAIKYTDR</sequence>
<accession>A0A557ZTX3</accession>
<dbReference type="Pfam" id="PF03793">
    <property type="entry name" value="PASTA"/>
    <property type="match status" value="1"/>
</dbReference>
<feature type="domain" description="PASTA" evidence="2">
    <location>
        <begin position="47"/>
        <end position="119"/>
    </location>
</feature>
<protein>
    <recommendedName>
        <fullName evidence="2">PASTA domain-containing protein</fullName>
    </recommendedName>
</protein>
<feature type="chain" id="PRO_5039590547" description="PASTA domain-containing protein" evidence="1">
    <location>
        <begin position="24"/>
        <end position="123"/>
    </location>
</feature>
<proteinExistence type="predicted"/>
<dbReference type="InterPro" id="IPR005543">
    <property type="entry name" value="PASTA_dom"/>
</dbReference>
<organism evidence="3 4">
    <name type="scientific">Amycolatopsis acidiphila</name>
    <dbReference type="NCBI Taxonomy" id="715473"/>
    <lineage>
        <taxon>Bacteria</taxon>
        <taxon>Bacillati</taxon>
        <taxon>Actinomycetota</taxon>
        <taxon>Actinomycetes</taxon>
        <taxon>Pseudonocardiales</taxon>
        <taxon>Pseudonocardiaceae</taxon>
        <taxon>Amycolatopsis</taxon>
    </lineage>
</organism>
<dbReference type="PROSITE" id="PS51178">
    <property type="entry name" value="PASTA"/>
    <property type="match status" value="1"/>
</dbReference>
<dbReference type="OrthoDB" id="4335972at2"/>
<keyword evidence="1" id="KW-0732">Signal</keyword>
<dbReference type="EMBL" id="VJZA01000117">
    <property type="protein sequence ID" value="TVT15408.1"/>
    <property type="molecule type" value="Genomic_DNA"/>
</dbReference>
<dbReference type="PROSITE" id="PS51257">
    <property type="entry name" value="PROKAR_LIPOPROTEIN"/>
    <property type="match status" value="1"/>
</dbReference>
<reference evidence="3 4" key="1">
    <citation type="submission" date="2019-07" db="EMBL/GenBank/DDBJ databases">
        <title>New species of Amycolatopsis and Streptomyces.</title>
        <authorList>
            <person name="Duangmal K."/>
            <person name="Teo W.F.A."/>
            <person name="Lipun K."/>
        </authorList>
    </citation>
    <scope>NUCLEOTIDE SEQUENCE [LARGE SCALE GENOMIC DNA]</scope>
    <source>
        <strain evidence="3 4">JCM 30562</strain>
    </source>
</reference>
<dbReference type="Gene3D" id="3.30.10.20">
    <property type="match status" value="1"/>
</dbReference>
<dbReference type="Proteomes" id="UP000318578">
    <property type="component" value="Unassembled WGS sequence"/>
</dbReference>
<gene>
    <name evidence="3" type="ORF">FNH06_36210</name>
</gene>
<evidence type="ECO:0000256" key="1">
    <source>
        <dbReference type="SAM" id="SignalP"/>
    </source>
</evidence>
<keyword evidence="4" id="KW-1185">Reference proteome</keyword>
<feature type="signal peptide" evidence="1">
    <location>
        <begin position="1"/>
        <end position="23"/>
    </location>
</feature>
<evidence type="ECO:0000313" key="3">
    <source>
        <dbReference type="EMBL" id="TVT15408.1"/>
    </source>
</evidence>
<dbReference type="CDD" id="cd06577">
    <property type="entry name" value="PASTA_pknB"/>
    <property type="match status" value="1"/>
</dbReference>
<evidence type="ECO:0000259" key="2">
    <source>
        <dbReference type="PROSITE" id="PS51178"/>
    </source>
</evidence>